<organism evidence="1 2">
    <name type="scientific">Pseudomonas fluorescens</name>
    <dbReference type="NCBI Taxonomy" id="294"/>
    <lineage>
        <taxon>Bacteria</taxon>
        <taxon>Pseudomonadati</taxon>
        <taxon>Pseudomonadota</taxon>
        <taxon>Gammaproteobacteria</taxon>
        <taxon>Pseudomonadales</taxon>
        <taxon>Pseudomonadaceae</taxon>
        <taxon>Pseudomonas</taxon>
    </lineage>
</organism>
<accession>A0A5E6TNF7</accession>
<reference evidence="1 2" key="1">
    <citation type="submission" date="2019-09" db="EMBL/GenBank/DDBJ databases">
        <authorList>
            <person name="Chandra G."/>
            <person name="Truman W A."/>
        </authorList>
    </citation>
    <scope>NUCLEOTIDE SEQUENCE [LARGE SCALE GENOMIC DNA]</scope>
    <source>
        <strain evidence="1">PS655</strain>
    </source>
</reference>
<proteinExistence type="predicted"/>
<gene>
    <name evidence="1" type="ORF">PS655_03010</name>
</gene>
<dbReference type="Proteomes" id="UP000327167">
    <property type="component" value="Unassembled WGS sequence"/>
</dbReference>
<name>A0A5E6TNF7_PSEFL</name>
<dbReference type="EMBL" id="CABVHJ010000008">
    <property type="protein sequence ID" value="VVM94831.1"/>
    <property type="molecule type" value="Genomic_DNA"/>
</dbReference>
<sequence>MGVCRLLPFSVLLAGFKIFDIVNDQIFDLTIVVCAFDTITL</sequence>
<evidence type="ECO:0000313" key="2">
    <source>
        <dbReference type="Proteomes" id="UP000327167"/>
    </source>
</evidence>
<protein>
    <submittedName>
        <fullName evidence="1">Uncharacterized protein</fullName>
    </submittedName>
</protein>
<dbReference type="AlphaFoldDB" id="A0A5E6TNF7"/>
<evidence type="ECO:0000313" key="1">
    <source>
        <dbReference type="EMBL" id="VVM94831.1"/>
    </source>
</evidence>